<dbReference type="Gene3D" id="3.40.50.300">
    <property type="entry name" value="P-loop containing nucleotide triphosphate hydrolases"/>
    <property type="match status" value="2"/>
</dbReference>
<dbReference type="RefSeq" id="WP_179843849.1">
    <property type="nucleotide sequence ID" value="NZ_JACCBA010000001.1"/>
</dbReference>
<evidence type="ECO:0000256" key="2">
    <source>
        <dbReference type="ARBA" id="ARBA00022840"/>
    </source>
</evidence>
<evidence type="ECO:0000256" key="3">
    <source>
        <dbReference type="PROSITE-ProRule" id="PRU00289"/>
    </source>
</evidence>
<keyword evidence="2 3" id="KW-0067">ATP-binding</keyword>
<feature type="region of interest" description="Disordered" evidence="4">
    <location>
        <begin position="767"/>
        <end position="792"/>
    </location>
</feature>
<dbReference type="InterPro" id="IPR032106">
    <property type="entry name" value="2-oxogl_dehyd_N"/>
</dbReference>
<dbReference type="InterPro" id="IPR027417">
    <property type="entry name" value="P-loop_NTPase"/>
</dbReference>
<accession>A0A7Y9EF33</accession>
<proteinExistence type="predicted"/>
<evidence type="ECO:0000313" key="6">
    <source>
        <dbReference type="EMBL" id="NYD46624.1"/>
    </source>
</evidence>
<evidence type="ECO:0000256" key="1">
    <source>
        <dbReference type="ARBA" id="ARBA00022741"/>
    </source>
</evidence>
<feature type="region of interest" description="Disordered" evidence="4">
    <location>
        <begin position="1309"/>
        <end position="1329"/>
    </location>
</feature>
<feature type="compositionally biased region" description="Pro residues" evidence="4">
    <location>
        <begin position="59"/>
        <end position="73"/>
    </location>
</feature>
<dbReference type="InterPro" id="IPR050206">
    <property type="entry name" value="FtsK/SpoIIIE/SftA"/>
</dbReference>
<feature type="compositionally biased region" description="Pro residues" evidence="4">
    <location>
        <begin position="40"/>
        <end position="50"/>
    </location>
</feature>
<evidence type="ECO:0000256" key="4">
    <source>
        <dbReference type="SAM" id="MobiDB-lite"/>
    </source>
</evidence>
<dbReference type="PANTHER" id="PTHR22683:SF1">
    <property type="entry name" value="TYPE VII SECRETION SYSTEM PROTEIN ESSC"/>
    <property type="match status" value="1"/>
</dbReference>
<reference evidence="6 7" key="1">
    <citation type="submission" date="2020-07" db="EMBL/GenBank/DDBJ databases">
        <title>Sequencing the genomes of 1000 actinobacteria strains.</title>
        <authorList>
            <person name="Klenk H.-P."/>
        </authorList>
    </citation>
    <scope>NUCLEOTIDE SEQUENCE [LARGE SCALE GENOMIC DNA]</scope>
    <source>
        <strain evidence="6 7">DSM 40398</strain>
    </source>
</reference>
<dbReference type="Pfam" id="PF16078">
    <property type="entry name" value="2-oxogl_dehyd_N"/>
    <property type="match status" value="1"/>
</dbReference>
<comment type="caution">
    <text evidence="6">The sequence shown here is derived from an EMBL/GenBank/DDBJ whole genome shotgun (WGS) entry which is preliminary data.</text>
</comment>
<feature type="domain" description="FtsK" evidence="5">
    <location>
        <begin position="537"/>
        <end position="742"/>
    </location>
</feature>
<dbReference type="InterPro" id="IPR002543">
    <property type="entry name" value="FtsK_dom"/>
</dbReference>
<feature type="region of interest" description="Disordered" evidence="4">
    <location>
        <begin position="36"/>
        <end position="89"/>
    </location>
</feature>
<dbReference type="GO" id="GO:0005524">
    <property type="term" value="F:ATP binding"/>
    <property type="evidence" value="ECO:0007669"/>
    <property type="project" value="UniProtKB-UniRule"/>
</dbReference>
<dbReference type="Proteomes" id="UP000529783">
    <property type="component" value="Unassembled WGS sequence"/>
</dbReference>
<name>A0A7Y9EF33_9ACTN</name>
<evidence type="ECO:0000313" key="7">
    <source>
        <dbReference type="Proteomes" id="UP000529783"/>
    </source>
</evidence>
<dbReference type="GO" id="GO:0003677">
    <property type="term" value="F:DNA binding"/>
    <property type="evidence" value="ECO:0007669"/>
    <property type="project" value="InterPro"/>
</dbReference>
<dbReference type="InterPro" id="IPR047738">
    <property type="entry name" value="SAV_2336-like_N"/>
</dbReference>
<dbReference type="EMBL" id="JACCBA010000001">
    <property type="protein sequence ID" value="NYD46624.1"/>
    <property type="molecule type" value="Genomic_DNA"/>
</dbReference>
<gene>
    <name evidence="6" type="ORF">BJY14_002607</name>
</gene>
<evidence type="ECO:0000259" key="5">
    <source>
        <dbReference type="PROSITE" id="PS50901"/>
    </source>
</evidence>
<keyword evidence="7" id="KW-1185">Reference proteome</keyword>
<dbReference type="PROSITE" id="PS50901">
    <property type="entry name" value="FTSK"/>
    <property type="match status" value="1"/>
</dbReference>
<protein>
    <recommendedName>
        <fullName evidence="5">FtsK domain-containing protein</fullName>
    </recommendedName>
</protein>
<organism evidence="6 7">
    <name type="scientific">Actinomadura luteofluorescens</name>
    <dbReference type="NCBI Taxonomy" id="46163"/>
    <lineage>
        <taxon>Bacteria</taxon>
        <taxon>Bacillati</taxon>
        <taxon>Actinomycetota</taxon>
        <taxon>Actinomycetes</taxon>
        <taxon>Streptosporangiales</taxon>
        <taxon>Thermomonosporaceae</taxon>
        <taxon>Actinomadura</taxon>
    </lineage>
</organism>
<dbReference type="PANTHER" id="PTHR22683">
    <property type="entry name" value="SPORULATION PROTEIN RELATED"/>
    <property type="match status" value="1"/>
</dbReference>
<dbReference type="NCBIfam" id="NF041121">
    <property type="entry name" value="SAV_2336_NTERM"/>
    <property type="match status" value="1"/>
</dbReference>
<sequence>MTINRLRDVLSAIGPPPDARELSEMLWLACHISPSGERPPAVPPVPPPAVDEPVDAPGPLKPPEPAAPRPPEPLTELHPRPDPGAEPVGRASEVLVPTAPMLADPLGVQRALRPLKRRVPSRHRAELDEDATAARIADTRLWAPVLVPSPERWLGLSLVVDTGPTMRLWRPLARELAETLLRQGAFQDVHLSYLGEKGHVASTPDAPPQDPGTLLDASGRRAVLVLSDCSGPHWWNGRAVRAVRRWAQAGPTAIVQPLAERLWRRTAAPTSPGLAALPRPGAPNTDLRFAPYDGAAGPGVPVPVLEIAPRWFGAWARLVSGSDPQPAAVAMLPDRPSGAAPVRRERELPIAERVRRFLATASPDAAELAAHVAVSVPSLPVMRLIQHRILGGSGPGQLAEVLLSGLLRPAGGVRYEFVPGAREALLDTLPRPEALHTRHVLEAVSAEIERRAGTSAETFRALLPADGGPVVLTAETDHFALLTPQARSHLVPDPMTPLPSPARPPTLLDLADVPLFELAGDGWPRHPRPTVIGVDGEDPVSVDVLHGEPALPHGLINGPRAVRGALLRTLVMGLALDHSPSTLNFVFVGYNGGASFTELGQLPHVAASATTERTDSPPLGRLPEALEAERERRESILQNAGVTSWDEYQEAIASGRPLIPLPALVVIIDDAGPLLHARPELLNPLAELCDAGPAQGLRFIFCSPNDAPTPPGLSGYAGWNVGFPSRMGDHLAFVHIFAQEARPAFEPARISPDECALLSGMMRQRPERANELTWPEGPAEPADREPEPPARPGAVSKFDVLRLNGGGPSGMFSEAWAQPADTPRDPAIGYGPGGHPLSLYPLDRSSGIPHGLVVGSPEARQKVVRAVTLALTAGHSPADLQFLFAGLGQHPLGDPIDLPHVLYSEEELLGSPERLRRFFEFLSDELEARSAGPPQDVSRPWNIDADEFNLGEMYERFRQDPHSVSRAWWDFFEDYQPGEQLSALPTPPETRPRLLVVVDLSLTFPSSRREVGETLLSLAQRGRALDVQLLLTSSTVENTTIWDRFLPLLGWRIAADHLPPDQLQRVLGQANLQFPDGEPTAYFLAGGGSPQRFTVAPEPPRATIADFVRRTRAPQQGSSADSIGVEDIGRMFAELDAAIENERRMMGGEPFDGATVQAALQEILWGDADTLRSGRGLTLRNLVFPAPFRPEMIVTARLYGKMLNELGLLSPGTLSIRPFHELYRLRGDPRDRPGLLSAFRGHILLVRDEAVPTPTGESARLWLSDTLNSGLAQGAEGPLVILCGEPEELSARLVGFVLESRYVRAFESVPPPPRTRPSRGRTMRLGSDPETGESVILDFDVDRHLLISGPSRPEKAALVDGIVDKLAASGNGQERLIYVLDTGTSQRDRKKARAWQRRGVRHTGSPGDFRTLLTEASGSLRTHPPSDGGPEIHLVVASHPDTRRNHDSLAQVVPHLGALLDEDVHLVLALNDLGAPGPFRPVIARLRQLDSPVLLTHYVGGAEASLWDLPVSSVGPLFGDHALLARPGRQRRVRLDGVGR</sequence>
<keyword evidence="1 3" id="KW-0547">Nucleotide-binding</keyword>
<comment type="caution">
    <text evidence="3">Lacks conserved residue(s) required for the propagation of feature annotation.</text>
</comment>
<dbReference type="Pfam" id="PF01580">
    <property type="entry name" value="FtsK_SpoIIIE"/>
    <property type="match status" value="1"/>
</dbReference>